<keyword evidence="1" id="KW-1133">Transmembrane helix</keyword>
<feature type="transmembrane region" description="Helical" evidence="1">
    <location>
        <begin position="105"/>
        <end position="124"/>
    </location>
</feature>
<feature type="transmembrane region" description="Helical" evidence="1">
    <location>
        <begin position="21"/>
        <end position="41"/>
    </location>
</feature>
<reference evidence="2 3" key="2">
    <citation type="submission" date="2020-03" db="EMBL/GenBank/DDBJ databases">
        <title>Chryseoglobus sp. isolated from a deep-sea seamount.</title>
        <authorList>
            <person name="Zhang D.-C."/>
        </authorList>
    </citation>
    <scope>NUCLEOTIDE SEQUENCE [LARGE SCALE GENOMIC DNA]</scope>
    <source>
        <strain evidence="2 3">KN1116</strain>
    </source>
</reference>
<reference evidence="2 3" key="1">
    <citation type="submission" date="2019-06" db="EMBL/GenBank/DDBJ databases">
        <authorList>
            <person name="De-Chao Zhang Q."/>
        </authorList>
    </citation>
    <scope>NUCLEOTIDE SEQUENCE [LARGE SCALE GENOMIC DNA]</scope>
    <source>
        <strain evidence="2 3">KN1116</strain>
    </source>
</reference>
<evidence type="ECO:0000313" key="2">
    <source>
        <dbReference type="EMBL" id="NHF63458.1"/>
    </source>
</evidence>
<comment type="caution">
    <text evidence="2">The sequence shown here is derived from an EMBL/GenBank/DDBJ whole genome shotgun (WGS) entry which is preliminary data.</text>
</comment>
<dbReference type="AlphaFoldDB" id="A0A9E5JML0"/>
<sequence length="200" mass="20940">MSSVPVPSALHEVLGEQQSRLALVLVAVAAVMPVLAVSPALADVAVWRGILAALLVADIGAGAIANLTRGTTDFYAARPRLRWVFITVHVHLPLVALLLDLALTPALVAWAATIVAATVVNLLVRHPEQRVVAGLLLAVILCGLPLLPDQSPTLLIVSALFATKVAYAFAVDQRAEARNHELSHTLPHDTTAPPQTGAPA</sequence>
<keyword evidence="3" id="KW-1185">Reference proteome</keyword>
<evidence type="ECO:0000256" key="1">
    <source>
        <dbReference type="SAM" id="Phobius"/>
    </source>
</evidence>
<organism evidence="2 3">
    <name type="scientific">Microcella pacifica</name>
    <dbReference type="NCBI Taxonomy" id="2591847"/>
    <lineage>
        <taxon>Bacteria</taxon>
        <taxon>Bacillati</taxon>
        <taxon>Actinomycetota</taxon>
        <taxon>Actinomycetes</taxon>
        <taxon>Micrococcales</taxon>
        <taxon>Microbacteriaceae</taxon>
        <taxon>Microcella</taxon>
    </lineage>
</organism>
<name>A0A9E5JML0_9MICO</name>
<dbReference type="Proteomes" id="UP000818266">
    <property type="component" value="Unassembled WGS sequence"/>
</dbReference>
<evidence type="ECO:0000313" key="3">
    <source>
        <dbReference type="Proteomes" id="UP000818266"/>
    </source>
</evidence>
<proteinExistence type="predicted"/>
<feature type="transmembrane region" description="Helical" evidence="1">
    <location>
        <begin position="153"/>
        <end position="171"/>
    </location>
</feature>
<gene>
    <name evidence="2" type="ORF">FK219_009445</name>
</gene>
<keyword evidence="1" id="KW-0472">Membrane</keyword>
<accession>A0A9E5JML0</accession>
<dbReference type="RefSeq" id="WP_152583856.1">
    <property type="nucleotide sequence ID" value="NZ_VIKT02000015.1"/>
</dbReference>
<dbReference type="EMBL" id="VIKT02000015">
    <property type="protein sequence ID" value="NHF63458.1"/>
    <property type="molecule type" value="Genomic_DNA"/>
</dbReference>
<feature type="transmembrane region" description="Helical" evidence="1">
    <location>
        <begin position="131"/>
        <end position="147"/>
    </location>
</feature>
<dbReference type="OrthoDB" id="5150368at2"/>
<keyword evidence="1" id="KW-0812">Transmembrane</keyword>
<feature type="transmembrane region" description="Helical" evidence="1">
    <location>
        <begin position="47"/>
        <end position="68"/>
    </location>
</feature>
<feature type="transmembrane region" description="Helical" evidence="1">
    <location>
        <begin position="80"/>
        <end position="99"/>
    </location>
</feature>
<protein>
    <submittedName>
        <fullName evidence="2">Uncharacterized protein</fullName>
    </submittedName>
</protein>